<evidence type="ECO:0000313" key="1">
    <source>
        <dbReference type="EMBL" id="CAF4190993.1"/>
    </source>
</evidence>
<feature type="non-terminal residue" evidence="1">
    <location>
        <position position="53"/>
    </location>
</feature>
<sequence>MIEEVARKAIEKKYDLKLAEYSKYWDIAPLMIDSLTAYIVEGSSSPIPGIEPY</sequence>
<gene>
    <name evidence="1" type="ORF">SMN809_LOCUS21461</name>
</gene>
<dbReference type="EMBL" id="CAJOBI010016775">
    <property type="protein sequence ID" value="CAF4190993.1"/>
    <property type="molecule type" value="Genomic_DNA"/>
</dbReference>
<dbReference type="AlphaFoldDB" id="A0A8S2RVP6"/>
<name>A0A8S2RVP6_9BILA</name>
<accession>A0A8S2RVP6</accession>
<proteinExistence type="predicted"/>
<reference evidence="1" key="1">
    <citation type="submission" date="2021-02" db="EMBL/GenBank/DDBJ databases">
        <authorList>
            <person name="Nowell W R."/>
        </authorList>
    </citation>
    <scope>NUCLEOTIDE SEQUENCE</scope>
</reference>
<organism evidence="1 2">
    <name type="scientific">Rotaria magnacalcarata</name>
    <dbReference type="NCBI Taxonomy" id="392030"/>
    <lineage>
        <taxon>Eukaryota</taxon>
        <taxon>Metazoa</taxon>
        <taxon>Spiralia</taxon>
        <taxon>Gnathifera</taxon>
        <taxon>Rotifera</taxon>
        <taxon>Eurotatoria</taxon>
        <taxon>Bdelloidea</taxon>
        <taxon>Philodinida</taxon>
        <taxon>Philodinidae</taxon>
        <taxon>Rotaria</taxon>
    </lineage>
</organism>
<protein>
    <submittedName>
        <fullName evidence="1">Uncharacterized protein</fullName>
    </submittedName>
</protein>
<evidence type="ECO:0000313" key="2">
    <source>
        <dbReference type="Proteomes" id="UP000676336"/>
    </source>
</evidence>
<comment type="caution">
    <text evidence="1">The sequence shown here is derived from an EMBL/GenBank/DDBJ whole genome shotgun (WGS) entry which is preliminary data.</text>
</comment>
<dbReference type="Proteomes" id="UP000676336">
    <property type="component" value="Unassembled WGS sequence"/>
</dbReference>